<proteinExistence type="predicted"/>
<reference evidence="2" key="1">
    <citation type="submission" date="2014-11" db="EMBL/GenBank/DDBJ databases">
        <authorList>
            <person name="Amaro Gonzalez C."/>
        </authorList>
    </citation>
    <scope>NUCLEOTIDE SEQUENCE</scope>
</reference>
<keyword evidence="1" id="KW-0812">Transmembrane</keyword>
<evidence type="ECO:0000313" key="2">
    <source>
        <dbReference type="EMBL" id="JAH48244.1"/>
    </source>
</evidence>
<keyword evidence="1" id="KW-0472">Membrane</keyword>
<accession>A0A0E9T3S3</accession>
<organism evidence="2">
    <name type="scientific">Anguilla anguilla</name>
    <name type="common">European freshwater eel</name>
    <name type="synonym">Muraena anguilla</name>
    <dbReference type="NCBI Taxonomy" id="7936"/>
    <lineage>
        <taxon>Eukaryota</taxon>
        <taxon>Metazoa</taxon>
        <taxon>Chordata</taxon>
        <taxon>Craniata</taxon>
        <taxon>Vertebrata</taxon>
        <taxon>Euteleostomi</taxon>
        <taxon>Actinopterygii</taxon>
        <taxon>Neopterygii</taxon>
        <taxon>Teleostei</taxon>
        <taxon>Anguilliformes</taxon>
        <taxon>Anguillidae</taxon>
        <taxon>Anguilla</taxon>
    </lineage>
</organism>
<protein>
    <submittedName>
        <fullName evidence="2">Uncharacterized protein</fullName>
    </submittedName>
</protein>
<sequence>MGFRWTHIQNIFMLQSSSFAIFFVISVLLENYS</sequence>
<keyword evidence="1" id="KW-1133">Transmembrane helix</keyword>
<reference evidence="2" key="2">
    <citation type="journal article" date="2015" name="Fish Shellfish Immunol.">
        <title>Early steps in the European eel (Anguilla anguilla)-Vibrio vulnificus interaction in the gills: Role of the RtxA13 toxin.</title>
        <authorList>
            <person name="Callol A."/>
            <person name="Pajuelo D."/>
            <person name="Ebbesson L."/>
            <person name="Teles M."/>
            <person name="MacKenzie S."/>
            <person name="Amaro C."/>
        </authorList>
    </citation>
    <scope>NUCLEOTIDE SEQUENCE</scope>
</reference>
<name>A0A0E9T3S3_ANGAN</name>
<dbReference type="EMBL" id="GBXM01060333">
    <property type="protein sequence ID" value="JAH48244.1"/>
    <property type="molecule type" value="Transcribed_RNA"/>
</dbReference>
<feature type="transmembrane region" description="Helical" evidence="1">
    <location>
        <begin position="12"/>
        <end position="29"/>
    </location>
</feature>
<evidence type="ECO:0000256" key="1">
    <source>
        <dbReference type="SAM" id="Phobius"/>
    </source>
</evidence>
<dbReference type="AlphaFoldDB" id="A0A0E9T3S3"/>